<dbReference type="PANTHER" id="PTHR24419:SF18">
    <property type="entry name" value="SERINE_THREONINE-PROTEIN KINASE HASPIN"/>
    <property type="match status" value="1"/>
</dbReference>
<feature type="domain" description="Serine/threonine-protein kinase haspin C-terminal" evidence="9">
    <location>
        <begin position="37"/>
        <end position="119"/>
    </location>
</feature>
<dbReference type="Gene3D" id="1.10.510.10">
    <property type="entry name" value="Transferase(Phosphotransferase) domain 1"/>
    <property type="match status" value="1"/>
</dbReference>
<dbReference type="SMART" id="SM01331">
    <property type="entry name" value="DUF3635"/>
    <property type="match status" value="1"/>
</dbReference>
<keyword evidence="4" id="KW-0547">Nucleotide-binding</keyword>
<evidence type="ECO:0000256" key="2">
    <source>
        <dbReference type="ARBA" id="ARBA00022527"/>
    </source>
</evidence>
<evidence type="ECO:0000313" key="11">
    <source>
        <dbReference type="Proteomes" id="UP000673691"/>
    </source>
</evidence>
<dbReference type="GO" id="GO:0005524">
    <property type="term" value="F:ATP binding"/>
    <property type="evidence" value="ECO:0007669"/>
    <property type="project" value="UniProtKB-KW"/>
</dbReference>
<dbReference type="AlphaFoldDB" id="A0A8H8DJF1"/>
<dbReference type="OrthoDB" id="5327538at2759"/>
<comment type="catalytic activity">
    <reaction evidence="8">
        <text>L-seryl-[protein] + ATP = O-phospho-L-seryl-[protein] + ADP + H(+)</text>
        <dbReference type="Rhea" id="RHEA:17989"/>
        <dbReference type="Rhea" id="RHEA-COMP:9863"/>
        <dbReference type="Rhea" id="RHEA-COMP:11604"/>
        <dbReference type="ChEBI" id="CHEBI:15378"/>
        <dbReference type="ChEBI" id="CHEBI:29999"/>
        <dbReference type="ChEBI" id="CHEBI:30616"/>
        <dbReference type="ChEBI" id="CHEBI:83421"/>
        <dbReference type="ChEBI" id="CHEBI:456216"/>
        <dbReference type="EC" id="2.7.11.1"/>
    </reaction>
</comment>
<dbReference type="GO" id="GO:0035556">
    <property type="term" value="P:intracellular signal transduction"/>
    <property type="evidence" value="ECO:0007669"/>
    <property type="project" value="TreeGrafter"/>
</dbReference>
<keyword evidence="3" id="KW-0808">Transferase</keyword>
<comment type="catalytic activity">
    <reaction evidence="7">
        <text>L-threonyl-[protein] + ATP = O-phospho-L-threonyl-[protein] + ADP + H(+)</text>
        <dbReference type="Rhea" id="RHEA:46608"/>
        <dbReference type="Rhea" id="RHEA-COMP:11060"/>
        <dbReference type="Rhea" id="RHEA-COMP:11605"/>
        <dbReference type="ChEBI" id="CHEBI:15378"/>
        <dbReference type="ChEBI" id="CHEBI:30013"/>
        <dbReference type="ChEBI" id="CHEBI:30616"/>
        <dbReference type="ChEBI" id="CHEBI:61977"/>
        <dbReference type="ChEBI" id="CHEBI:456216"/>
        <dbReference type="EC" id="2.7.11.1"/>
    </reaction>
</comment>
<dbReference type="EC" id="2.7.11.1" evidence="1"/>
<dbReference type="GO" id="GO:0005737">
    <property type="term" value="C:cytoplasm"/>
    <property type="evidence" value="ECO:0007669"/>
    <property type="project" value="TreeGrafter"/>
</dbReference>
<evidence type="ECO:0000256" key="5">
    <source>
        <dbReference type="ARBA" id="ARBA00022777"/>
    </source>
</evidence>
<dbReference type="Pfam" id="PF12330">
    <property type="entry name" value="Haspin_kinase"/>
    <property type="match status" value="1"/>
</dbReference>
<evidence type="ECO:0000256" key="4">
    <source>
        <dbReference type="ARBA" id="ARBA00022741"/>
    </source>
</evidence>
<evidence type="ECO:0000256" key="8">
    <source>
        <dbReference type="ARBA" id="ARBA00048679"/>
    </source>
</evidence>
<evidence type="ECO:0000256" key="6">
    <source>
        <dbReference type="ARBA" id="ARBA00022840"/>
    </source>
</evidence>
<accession>A0A8H8DJF1</accession>
<evidence type="ECO:0000256" key="1">
    <source>
        <dbReference type="ARBA" id="ARBA00012513"/>
    </source>
</evidence>
<proteinExistence type="predicted"/>
<dbReference type="PANTHER" id="PTHR24419">
    <property type="entry name" value="INTERLEUKIN-1 RECEPTOR-ASSOCIATED KINASE"/>
    <property type="match status" value="1"/>
</dbReference>
<keyword evidence="11" id="KW-1185">Reference proteome</keyword>
<protein>
    <recommendedName>
        <fullName evidence="1">non-specific serine/threonine protein kinase</fullName>
        <ecNumber evidence="1">2.7.11.1</ecNumber>
    </recommendedName>
</protein>
<comment type="caution">
    <text evidence="10">The sequence shown here is derived from an EMBL/GenBank/DDBJ whole genome shotgun (WGS) entry which is preliminary data.</text>
</comment>
<reference evidence="10 11" key="1">
    <citation type="journal article" name="Sci. Rep.">
        <title>Genome-scale phylogenetic analyses confirm Olpidium as the closest living zoosporic fungus to the non-flagellated, terrestrial fungi.</title>
        <authorList>
            <person name="Chang Y."/>
            <person name="Rochon D."/>
            <person name="Sekimoto S."/>
            <person name="Wang Y."/>
            <person name="Chovatia M."/>
            <person name="Sandor L."/>
            <person name="Salamov A."/>
            <person name="Grigoriev I.V."/>
            <person name="Stajich J.E."/>
            <person name="Spatafora J.W."/>
        </authorList>
    </citation>
    <scope>NUCLEOTIDE SEQUENCE [LARGE SCALE GENOMIC DNA]</scope>
    <source>
        <strain evidence="10">S191</strain>
    </source>
</reference>
<keyword evidence="6" id="KW-0067">ATP-binding</keyword>
<dbReference type="GO" id="GO:0072354">
    <property type="term" value="F:histone H3T3 kinase activity"/>
    <property type="evidence" value="ECO:0007669"/>
    <property type="project" value="TreeGrafter"/>
</dbReference>
<dbReference type="GO" id="GO:0005634">
    <property type="term" value="C:nucleus"/>
    <property type="evidence" value="ECO:0007669"/>
    <property type="project" value="TreeGrafter"/>
</dbReference>
<dbReference type="GO" id="GO:0000278">
    <property type="term" value="P:mitotic cell cycle"/>
    <property type="evidence" value="ECO:0007669"/>
    <property type="project" value="TreeGrafter"/>
</dbReference>
<keyword evidence="5" id="KW-0418">Kinase</keyword>
<evidence type="ECO:0000259" key="9">
    <source>
        <dbReference type="SMART" id="SM01331"/>
    </source>
</evidence>
<keyword evidence="2" id="KW-0723">Serine/threonine-protein kinase</keyword>
<dbReference type="Proteomes" id="UP000673691">
    <property type="component" value="Unassembled WGS sequence"/>
</dbReference>
<evidence type="ECO:0000256" key="7">
    <source>
        <dbReference type="ARBA" id="ARBA00047899"/>
    </source>
</evidence>
<gene>
    <name evidence="10" type="ORF">BJ554DRAFT_7132</name>
</gene>
<organism evidence="10 11">
    <name type="scientific">Olpidium bornovanus</name>
    <dbReference type="NCBI Taxonomy" id="278681"/>
    <lineage>
        <taxon>Eukaryota</taxon>
        <taxon>Fungi</taxon>
        <taxon>Fungi incertae sedis</taxon>
        <taxon>Olpidiomycota</taxon>
        <taxon>Olpidiomycotina</taxon>
        <taxon>Olpidiomycetes</taxon>
        <taxon>Olpidiales</taxon>
        <taxon>Olpidiaceae</taxon>
        <taxon>Olpidium</taxon>
    </lineage>
</organism>
<name>A0A8H8DJF1_9FUNG</name>
<sequence>MFARSVWQGETCISSALKTSRTLLAKLRRPYTQKNSNRFFCAGDYQFEVYRQMREETKADWRSHCPKTNWFHYLVDKLLTAKSPTRDKDARARRELQGLQKRLKGYPSGCRAFNGDRFFAWYAAGCQES</sequence>
<evidence type="ECO:0000256" key="3">
    <source>
        <dbReference type="ARBA" id="ARBA00022679"/>
    </source>
</evidence>
<dbReference type="InterPro" id="IPR024604">
    <property type="entry name" value="GSG2_C"/>
</dbReference>
<evidence type="ECO:0000313" key="10">
    <source>
        <dbReference type="EMBL" id="KAG5460779.1"/>
    </source>
</evidence>
<dbReference type="EMBL" id="JAEFCI010004718">
    <property type="protein sequence ID" value="KAG5460779.1"/>
    <property type="molecule type" value="Genomic_DNA"/>
</dbReference>